<evidence type="ECO:0000256" key="6">
    <source>
        <dbReference type="SAM" id="Phobius"/>
    </source>
</evidence>
<keyword evidence="8" id="KW-1185">Reference proteome</keyword>
<protein>
    <recommendedName>
        <fullName evidence="9">Major facilitator superfamily (MFS) profile domain-containing protein</fullName>
    </recommendedName>
</protein>
<feature type="transmembrane region" description="Helical" evidence="6">
    <location>
        <begin position="77"/>
        <end position="96"/>
    </location>
</feature>
<evidence type="ECO:0000256" key="5">
    <source>
        <dbReference type="ARBA" id="ARBA00023136"/>
    </source>
</evidence>
<reference evidence="7" key="2">
    <citation type="submission" date="2015-06" db="UniProtKB">
        <authorList>
            <consortium name="EnsemblMetazoa"/>
        </authorList>
    </citation>
    <scope>IDENTIFICATION</scope>
</reference>
<sequence length="492" mass="52995">MAEMKGILAVIGTAIIYFSIGLYFSSGNTAIYLTSYLRAKSTSTATLSDSVWFLYAVGLSALLLPFGGWLDSKIGSRAVCIIGGLLQSAGIFATYFALNHSFILVLICYGGSFLLSCGVAYTAPLVEINKWFPEKKGLVTGIACASMAFAPTAWTPLITAYVNPLNIPADMKGYFTDTLVLERTKDSLIVQGLVTLFLFSIGTALLFPAPSAEDLDSVKKQQKASGNGETGKVVKLRFADGLTPSQAIKTFEFIILSIKIMLTELVFFYLLFVYKPFGQTFIKNDLMLSAIGACAGLSNCFCRLLMGYIKDILSYKACCIPLSAMSTVLIASLPFSSMAHPLVYSITVVAAVGIIGSQYALMPSAVTDTFGEKYASMNIGLVYMSTVIADVGGALGSQYLTESLGWTGMIYAISFCSFLDFIATFALPADPGQRLKDKLNADKIVTEILPAYQMNRNKGVKGSTPIVLPEAYLMRKESNPTKTSLNGKQLNC</sequence>
<gene>
    <name evidence="7" type="primary">107360061</name>
</gene>
<dbReference type="GO" id="GO:0022857">
    <property type="term" value="F:transmembrane transporter activity"/>
    <property type="evidence" value="ECO:0007669"/>
    <property type="project" value="InterPro"/>
</dbReference>
<dbReference type="KEGG" id="tut:107360061"/>
<feature type="transmembrane region" description="Helical" evidence="6">
    <location>
        <begin position="138"/>
        <end position="162"/>
    </location>
</feature>
<evidence type="ECO:0000256" key="3">
    <source>
        <dbReference type="ARBA" id="ARBA00022692"/>
    </source>
</evidence>
<proteinExistence type="predicted"/>
<dbReference type="HOGENOM" id="CLU_001265_59_6_1"/>
<dbReference type="InterPro" id="IPR036259">
    <property type="entry name" value="MFS_trans_sf"/>
</dbReference>
<dbReference type="Gene3D" id="1.20.1250.20">
    <property type="entry name" value="MFS general substrate transporter like domains"/>
    <property type="match status" value="2"/>
</dbReference>
<dbReference type="EMBL" id="CAEY01001353">
    <property type="status" value="NOT_ANNOTATED_CDS"/>
    <property type="molecule type" value="Genomic_DNA"/>
</dbReference>
<evidence type="ECO:0000256" key="1">
    <source>
        <dbReference type="ARBA" id="ARBA00004141"/>
    </source>
</evidence>
<keyword evidence="5 6" id="KW-0472">Membrane</keyword>
<accession>T1K1M9</accession>
<evidence type="ECO:0000256" key="4">
    <source>
        <dbReference type="ARBA" id="ARBA00022989"/>
    </source>
</evidence>
<dbReference type="PANTHER" id="PTHR43385:SF1">
    <property type="entry name" value="RIBOFLAVIN TRANSPORTER RIBJ"/>
    <property type="match status" value="1"/>
</dbReference>
<dbReference type="EnsemblMetazoa" id="tetur04g01990.1">
    <property type="protein sequence ID" value="tetur04g01990.1"/>
    <property type="gene ID" value="tetur04g01990"/>
</dbReference>
<dbReference type="Pfam" id="PF07690">
    <property type="entry name" value="MFS_1"/>
    <property type="match status" value="1"/>
</dbReference>
<feature type="transmembrane region" description="Helical" evidence="6">
    <location>
        <begin position="342"/>
        <end position="362"/>
    </location>
</feature>
<feature type="transmembrane region" description="Helical" evidence="6">
    <location>
        <begin position="318"/>
        <end position="336"/>
    </location>
</feature>
<feature type="transmembrane region" description="Helical" evidence="6">
    <location>
        <begin position="253"/>
        <end position="274"/>
    </location>
</feature>
<organism evidence="7 8">
    <name type="scientific">Tetranychus urticae</name>
    <name type="common">Two-spotted spider mite</name>
    <dbReference type="NCBI Taxonomy" id="32264"/>
    <lineage>
        <taxon>Eukaryota</taxon>
        <taxon>Metazoa</taxon>
        <taxon>Ecdysozoa</taxon>
        <taxon>Arthropoda</taxon>
        <taxon>Chelicerata</taxon>
        <taxon>Arachnida</taxon>
        <taxon>Acari</taxon>
        <taxon>Acariformes</taxon>
        <taxon>Trombidiformes</taxon>
        <taxon>Prostigmata</taxon>
        <taxon>Eleutherengona</taxon>
        <taxon>Raphignathae</taxon>
        <taxon>Tetranychoidea</taxon>
        <taxon>Tetranychidae</taxon>
        <taxon>Tetranychus</taxon>
    </lineage>
</organism>
<dbReference type="PANTHER" id="PTHR43385">
    <property type="entry name" value="RIBOFLAVIN TRANSPORTER RIBJ"/>
    <property type="match status" value="1"/>
</dbReference>
<feature type="transmembrane region" description="Helical" evidence="6">
    <location>
        <begin position="52"/>
        <end position="70"/>
    </location>
</feature>
<dbReference type="OMA" id="FEKGYHY"/>
<dbReference type="Proteomes" id="UP000015104">
    <property type="component" value="Unassembled WGS sequence"/>
</dbReference>
<evidence type="ECO:0008006" key="9">
    <source>
        <dbReference type="Google" id="ProtNLM"/>
    </source>
</evidence>
<dbReference type="SUPFAM" id="SSF103473">
    <property type="entry name" value="MFS general substrate transporter"/>
    <property type="match status" value="1"/>
</dbReference>
<dbReference type="eggNOG" id="KOG2504">
    <property type="taxonomic scope" value="Eukaryota"/>
</dbReference>
<evidence type="ECO:0000313" key="8">
    <source>
        <dbReference type="Proteomes" id="UP000015104"/>
    </source>
</evidence>
<keyword evidence="2" id="KW-0813">Transport</keyword>
<keyword evidence="4 6" id="KW-1133">Transmembrane helix</keyword>
<feature type="transmembrane region" description="Helical" evidence="6">
    <location>
        <begin position="374"/>
        <end position="396"/>
    </location>
</feature>
<feature type="transmembrane region" description="Helical" evidence="6">
    <location>
        <begin position="102"/>
        <end position="126"/>
    </location>
</feature>
<dbReference type="GO" id="GO:0016020">
    <property type="term" value="C:membrane"/>
    <property type="evidence" value="ECO:0007669"/>
    <property type="project" value="UniProtKB-SubCell"/>
</dbReference>
<evidence type="ECO:0000313" key="7">
    <source>
        <dbReference type="EnsemblMetazoa" id="tetur04g01990.1"/>
    </source>
</evidence>
<dbReference type="OrthoDB" id="245150at2759"/>
<feature type="transmembrane region" description="Helical" evidence="6">
    <location>
        <begin position="7"/>
        <end position="32"/>
    </location>
</feature>
<feature type="transmembrane region" description="Helical" evidence="6">
    <location>
        <begin position="188"/>
        <end position="207"/>
    </location>
</feature>
<feature type="transmembrane region" description="Helical" evidence="6">
    <location>
        <begin position="408"/>
        <end position="429"/>
    </location>
</feature>
<name>T1K1M9_TETUR</name>
<comment type="subcellular location">
    <subcellularLocation>
        <location evidence="1">Membrane</location>
        <topology evidence="1">Multi-pass membrane protein</topology>
    </subcellularLocation>
</comment>
<reference evidence="8" key="1">
    <citation type="submission" date="2011-08" db="EMBL/GenBank/DDBJ databases">
        <authorList>
            <person name="Rombauts S."/>
        </authorList>
    </citation>
    <scope>NUCLEOTIDE SEQUENCE</scope>
    <source>
        <strain evidence="8">London</strain>
    </source>
</reference>
<evidence type="ECO:0000256" key="2">
    <source>
        <dbReference type="ARBA" id="ARBA00022448"/>
    </source>
</evidence>
<dbReference type="InterPro" id="IPR011701">
    <property type="entry name" value="MFS"/>
</dbReference>
<keyword evidence="3 6" id="KW-0812">Transmembrane</keyword>
<dbReference type="AlphaFoldDB" id="T1K1M9"/>
<dbReference type="InterPro" id="IPR052983">
    <property type="entry name" value="MFS_Riboflavin_Transporter"/>
</dbReference>